<comment type="subcellular location">
    <subcellularLocation>
        <location evidence="1">Cell membrane</location>
        <topology evidence="1">Multi-pass membrane protein</topology>
    </subcellularLocation>
</comment>
<sequence>MSSIPSTVAALPQVQARPWAWRRPLSVRAAFFLQASITLTFLAGSSAPTPLYPLYASAWGFSPIAVTLVFGIYALAVLAALLVAGRLSDHVGRRPVLLAAAVAQAIAMLVLGTADGLAGLLLGRVIQGLSTGAAVAAVGAGLLDLDRARGTIANAIAPVMGTALGALAGGLMVHYLPAPTHLVYAVFGLVFVLQSLAVARMPETITPQAGALASLKPQFTVPPAVRTPLLLAVPMLVAVWAVAGFYGSLAPALVHGVFGFDASLFGGFALGLLAASGGAAVLLLQRAEARRMMLIGACGLLVGVAGVLLALGRHSAAVFFVATAITGMGFGAGFQGAIRTVVPFAAPHERAGVLSVAFVVSYLSMGAPVVVAGYFIAHGNGLLNTAFEFGAAVLALAAAALLGTLVRRAK</sequence>
<feature type="transmembrane region" description="Helical" evidence="7">
    <location>
        <begin position="120"/>
        <end position="143"/>
    </location>
</feature>
<keyword evidence="4 7" id="KW-0812">Transmembrane</keyword>
<dbReference type="PANTHER" id="PTHR23517:SF13">
    <property type="entry name" value="MAJOR FACILITATOR SUPERFAMILY MFS_1"/>
    <property type="match status" value="1"/>
</dbReference>
<dbReference type="PROSITE" id="PS00216">
    <property type="entry name" value="SUGAR_TRANSPORT_1"/>
    <property type="match status" value="1"/>
</dbReference>
<feature type="transmembrane region" description="Helical" evidence="7">
    <location>
        <begin position="25"/>
        <end position="44"/>
    </location>
</feature>
<keyword evidence="3" id="KW-1003">Cell membrane</keyword>
<dbReference type="InterPro" id="IPR036259">
    <property type="entry name" value="MFS_trans_sf"/>
</dbReference>
<evidence type="ECO:0000256" key="4">
    <source>
        <dbReference type="ARBA" id="ARBA00022692"/>
    </source>
</evidence>
<feature type="transmembrane region" description="Helical" evidence="7">
    <location>
        <begin position="262"/>
        <end position="284"/>
    </location>
</feature>
<name>A0A1P8K437_9BURK</name>
<feature type="domain" description="Major facilitator superfamily (MFS) profile" evidence="8">
    <location>
        <begin position="29"/>
        <end position="410"/>
    </location>
</feature>
<evidence type="ECO:0000256" key="6">
    <source>
        <dbReference type="ARBA" id="ARBA00023136"/>
    </source>
</evidence>
<evidence type="ECO:0000256" key="5">
    <source>
        <dbReference type="ARBA" id="ARBA00022989"/>
    </source>
</evidence>
<dbReference type="InterPro" id="IPR020846">
    <property type="entry name" value="MFS_dom"/>
</dbReference>
<dbReference type="SUPFAM" id="SSF103473">
    <property type="entry name" value="MFS general substrate transporter"/>
    <property type="match status" value="1"/>
</dbReference>
<evidence type="ECO:0000256" key="1">
    <source>
        <dbReference type="ARBA" id="ARBA00004651"/>
    </source>
</evidence>
<evidence type="ECO:0000313" key="9">
    <source>
        <dbReference type="EMBL" id="APW40756.1"/>
    </source>
</evidence>
<keyword evidence="2" id="KW-0813">Transport</keyword>
<feature type="transmembrane region" description="Helical" evidence="7">
    <location>
        <begin position="64"/>
        <end position="84"/>
    </location>
</feature>
<dbReference type="Pfam" id="PF07690">
    <property type="entry name" value="MFS_1"/>
    <property type="match status" value="1"/>
</dbReference>
<dbReference type="RefSeq" id="WP_076205157.1">
    <property type="nucleotide sequence ID" value="NZ_CP019236.1"/>
</dbReference>
<dbReference type="GO" id="GO:0005886">
    <property type="term" value="C:plasma membrane"/>
    <property type="evidence" value="ECO:0007669"/>
    <property type="project" value="UniProtKB-SubCell"/>
</dbReference>
<feature type="transmembrane region" description="Helical" evidence="7">
    <location>
        <begin position="96"/>
        <end position="114"/>
    </location>
</feature>
<feature type="transmembrane region" description="Helical" evidence="7">
    <location>
        <begin position="291"/>
        <end position="311"/>
    </location>
</feature>
<keyword evidence="6 7" id="KW-0472">Membrane</keyword>
<dbReference type="AlphaFoldDB" id="A0A1P8K437"/>
<reference evidence="9 10" key="1">
    <citation type="submission" date="2017-01" db="EMBL/GenBank/DDBJ databases">
        <authorList>
            <person name="Mah S.A."/>
            <person name="Swanson W.J."/>
            <person name="Moy G.W."/>
            <person name="Vacquier V.D."/>
        </authorList>
    </citation>
    <scope>NUCLEOTIDE SEQUENCE [LARGE SCALE GENOMIC DNA]</scope>
    <source>
        <strain evidence="9 10">DCY110</strain>
    </source>
</reference>
<feature type="transmembrane region" description="Helical" evidence="7">
    <location>
        <begin position="229"/>
        <end position="250"/>
    </location>
</feature>
<dbReference type="InterPro" id="IPR011701">
    <property type="entry name" value="MFS"/>
</dbReference>
<evidence type="ECO:0000256" key="2">
    <source>
        <dbReference type="ARBA" id="ARBA00022448"/>
    </source>
</evidence>
<dbReference type="GO" id="GO:0022857">
    <property type="term" value="F:transmembrane transporter activity"/>
    <property type="evidence" value="ECO:0007669"/>
    <property type="project" value="InterPro"/>
</dbReference>
<gene>
    <name evidence="9" type="ORF">RD110_16865</name>
</gene>
<dbReference type="EMBL" id="CP019236">
    <property type="protein sequence ID" value="APW40756.1"/>
    <property type="molecule type" value="Genomic_DNA"/>
</dbReference>
<dbReference type="STRING" id="1842727.RD110_16865"/>
<keyword evidence="10" id="KW-1185">Reference proteome</keyword>
<dbReference type="PROSITE" id="PS50850">
    <property type="entry name" value="MFS"/>
    <property type="match status" value="1"/>
</dbReference>
<proteinExistence type="predicted"/>
<feature type="transmembrane region" description="Helical" evidence="7">
    <location>
        <begin position="354"/>
        <end position="377"/>
    </location>
</feature>
<feature type="transmembrane region" description="Helical" evidence="7">
    <location>
        <begin position="155"/>
        <end position="176"/>
    </location>
</feature>
<dbReference type="Gene3D" id="1.20.1250.20">
    <property type="entry name" value="MFS general substrate transporter like domains"/>
    <property type="match status" value="1"/>
</dbReference>
<dbReference type="KEGG" id="rhy:RD110_16865"/>
<feature type="transmembrane region" description="Helical" evidence="7">
    <location>
        <begin position="317"/>
        <end position="342"/>
    </location>
</feature>
<dbReference type="InterPro" id="IPR005829">
    <property type="entry name" value="Sugar_transporter_CS"/>
</dbReference>
<feature type="transmembrane region" description="Helical" evidence="7">
    <location>
        <begin position="182"/>
        <end position="199"/>
    </location>
</feature>
<dbReference type="Proteomes" id="UP000186609">
    <property type="component" value="Chromosome"/>
</dbReference>
<keyword evidence="5 7" id="KW-1133">Transmembrane helix</keyword>
<dbReference type="PANTHER" id="PTHR23517">
    <property type="entry name" value="RESISTANCE PROTEIN MDTM, PUTATIVE-RELATED-RELATED"/>
    <property type="match status" value="1"/>
</dbReference>
<dbReference type="OrthoDB" id="9810492at2"/>
<evidence type="ECO:0000256" key="3">
    <source>
        <dbReference type="ARBA" id="ARBA00022475"/>
    </source>
</evidence>
<feature type="transmembrane region" description="Helical" evidence="7">
    <location>
        <begin position="389"/>
        <end position="406"/>
    </location>
</feature>
<evidence type="ECO:0000313" key="10">
    <source>
        <dbReference type="Proteomes" id="UP000186609"/>
    </source>
</evidence>
<protein>
    <submittedName>
        <fullName evidence="9">MFS transporter</fullName>
    </submittedName>
</protein>
<organism evidence="9 10">
    <name type="scientific">Rhodoferax koreensis</name>
    <dbReference type="NCBI Taxonomy" id="1842727"/>
    <lineage>
        <taxon>Bacteria</taxon>
        <taxon>Pseudomonadati</taxon>
        <taxon>Pseudomonadota</taxon>
        <taxon>Betaproteobacteria</taxon>
        <taxon>Burkholderiales</taxon>
        <taxon>Comamonadaceae</taxon>
        <taxon>Rhodoferax</taxon>
    </lineage>
</organism>
<dbReference type="InterPro" id="IPR050171">
    <property type="entry name" value="MFS_Transporters"/>
</dbReference>
<accession>A0A1P8K437</accession>
<evidence type="ECO:0000259" key="8">
    <source>
        <dbReference type="PROSITE" id="PS50850"/>
    </source>
</evidence>
<evidence type="ECO:0000256" key="7">
    <source>
        <dbReference type="SAM" id="Phobius"/>
    </source>
</evidence>